<keyword evidence="1" id="KW-0472">Membrane</keyword>
<reference evidence="2 3" key="1">
    <citation type="submission" date="2013-03" db="EMBL/GenBank/DDBJ databases">
        <authorList>
            <person name="Warren W."/>
            <person name="Wilson R.K."/>
        </authorList>
    </citation>
    <scope>NUCLEOTIDE SEQUENCE</scope>
</reference>
<evidence type="ECO:0000313" key="3">
    <source>
        <dbReference type="Proteomes" id="UP000233100"/>
    </source>
</evidence>
<dbReference type="PANTHER" id="PTHR36477:SF2">
    <property type="entry name" value="TRANSMEMBRANE PROTEIN 225B"/>
    <property type="match status" value="1"/>
</dbReference>
<dbReference type="PANTHER" id="PTHR36477">
    <property type="entry name" value="TRANSMEMBRANE PROTEIN 225"/>
    <property type="match status" value="1"/>
</dbReference>
<dbReference type="Ensembl" id="ENSMFAT00000002175.2">
    <property type="protein sequence ID" value="ENSMFAP00000027988.2"/>
    <property type="gene ID" value="ENSMFAG00000045372.2"/>
</dbReference>
<keyword evidence="1" id="KW-0812">Transmembrane</keyword>
<gene>
    <name evidence="2" type="primary">TMEM225B</name>
</gene>
<dbReference type="AlphaFoldDB" id="A0A2K5VT89"/>
<proteinExistence type="predicted"/>
<reference evidence="2" key="2">
    <citation type="submission" date="2025-08" db="UniProtKB">
        <authorList>
            <consortium name="Ensembl"/>
        </authorList>
    </citation>
    <scope>IDENTIFICATION</scope>
</reference>
<protein>
    <submittedName>
        <fullName evidence="2">Transmembrane protein 225B</fullName>
    </submittedName>
</protein>
<feature type="transmembrane region" description="Helical" evidence="1">
    <location>
        <begin position="254"/>
        <end position="273"/>
    </location>
</feature>
<keyword evidence="1" id="KW-1133">Transmembrane helix</keyword>
<feature type="transmembrane region" description="Helical" evidence="1">
    <location>
        <begin position="34"/>
        <end position="51"/>
    </location>
</feature>
<feature type="transmembrane region" description="Helical" evidence="1">
    <location>
        <begin position="212"/>
        <end position="234"/>
    </location>
</feature>
<accession>A0A2K5VT89</accession>
<dbReference type="InterPro" id="IPR033542">
    <property type="entry name" value="TM225"/>
</dbReference>
<feature type="transmembrane region" description="Helical" evidence="1">
    <location>
        <begin position="114"/>
        <end position="141"/>
    </location>
</feature>
<dbReference type="Proteomes" id="UP000233100">
    <property type="component" value="Chromosome 3"/>
</dbReference>
<feature type="transmembrane region" description="Helical" evidence="1">
    <location>
        <begin position="173"/>
        <end position="200"/>
    </location>
</feature>
<sequence>MAQVNLLTLPEEEIGAQRGNLTCPRSPSDLATETFYAIFFFFFGLLQRCVGCKVKQRNHHLLSFTYGPYTALTLPQPSSPSLCAAGEFGSVSHLRDHFSLTQVMLMLEDKDMKGFSWAIVPALTSLGYLLILVVSIFPFWVRLTNEESHEVFFSGLFENCFHVKCWKPRPLSIYILLGRVFLLSAVFLAFLTTFIMVPFASKFFPRTWKQNFVLAFVSFFTGACAFLALVLHALEIQALRMKLSPLQFSVLWPYYVLGFGIFLFIVAGTICLTQEMACPCWHLLSTSQRMKEDHGSLYLDNLESLGGELSSVQKETQVTGETVI</sequence>
<evidence type="ECO:0000313" key="2">
    <source>
        <dbReference type="Ensembl" id="ENSMFAP00000027988.2"/>
    </source>
</evidence>
<reference evidence="2" key="3">
    <citation type="submission" date="2025-09" db="UniProtKB">
        <authorList>
            <consortium name="Ensembl"/>
        </authorList>
    </citation>
    <scope>IDENTIFICATION</scope>
</reference>
<organism evidence="2 3">
    <name type="scientific">Macaca fascicularis</name>
    <name type="common">Crab-eating macaque</name>
    <name type="synonym">Cynomolgus monkey</name>
    <dbReference type="NCBI Taxonomy" id="9541"/>
    <lineage>
        <taxon>Eukaryota</taxon>
        <taxon>Metazoa</taxon>
        <taxon>Chordata</taxon>
        <taxon>Craniata</taxon>
        <taxon>Vertebrata</taxon>
        <taxon>Euteleostomi</taxon>
        <taxon>Mammalia</taxon>
        <taxon>Eutheria</taxon>
        <taxon>Euarchontoglires</taxon>
        <taxon>Primates</taxon>
        <taxon>Haplorrhini</taxon>
        <taxon>Catarrhini</taxon>
        <taxon>Cercopithecidae</taxon>
        <taxon>Cercopithecinae</taxon>
        <taxon>Macaca</taxon>
    </lineage>
</organism>
<dbReference type="GeneTree" id="ENSGT00510000055200"/>
<keyword evidence="3" id="KW-1185">Reference proteome</keyword>
<evidence type="ECO:0000256" key="1">
    <source>
        <dbReference type="SAM" id="Phobius"/>
    </source>
</evidence>
<name>A0A2K5VT89_MACFA</name>
<dbReference type="Bgee" id="ENSMFAG00000045372">
    <property type="expression patterns" value="Expressed in skeletal muscle tissue and 2 other cell types or tissues"/>
</dbReference>
<dbReference type="VEuPathDB" id="HostDB:ENSMFAG00000045372"/>